<accession>A0A0F9PIZ2</accession>
<dbReference type="EMBL" id="LAZR01002303">
    <property type="protein sequence ID" value="KKN31765.1"/>
    <property type="molecule type" value="Genomic_DNA"/>
</dbReference>
<organism evidence="1">
    <name type="scientific">marine sediment metagenome</name>
    <dbReference type="NCBI Taxonomy" id="412755"/>
    <lineage>
        <taxon>unclassified sequences</taxon>
        <taxon>metagenomes</taxon>
        <taxon>ecological metagenomes</taxon>
    </lineage>
</organism>
<dbReference type="AlphaFoldDB" id="A0A0F9PIZ2"/>
<sequence length="61" mass="7003">MNEQDCRADECDDDDPRVPYLQRKLERLRKDPLANRWAILSVEKALEVLQEQAGPDPPLAA</sequence>
<name>A0A0F9PIZ2_9ZZZZ</name>
<proteinExistence type="predicted"/>
<protein>
    <submittedName>
        <fullName evidence="1">Uncharacterized protein</fullName>
    </submittedName>
</protein>
<reference evidence="1" key="1">
    <citation type="journal article" date="2015" name="Nature">
        <title>Complex archaea that bridge the gap between prokaryotes and eukaryotes.</title>
        <authorList>
            <person name="Spang A."/>
            <person name="Saw J.H."/>
            <person name="Jorgensen S.L."/>
            <person name="Zaremba-Niedzwiedzka K."/>
            <person name="Martijn J."/>
            <person name="Lind A.E."/>
            <person name="van Eijk R."/>
            <person name="Schleper C."/>
            <person name="Guy L."/>
            <person name="Ettema T.J."/>
        </authorList>
    </citation>
    <scope>NUCLEOTIDE SEQUENCE</scope>
</reference>
<evidence type="ECO:0000313" key="1">
    <source>
        <dbReference type="EMBL" id="KKN31765.1"/>
    </source>
</evidence>
<comment type="caution">
    <text evidence="1">The sequence shown here is derived from an EMBL/GenBank/DDBJ whole genome shotgun (WGS) entry which is preliminary data.</text>
</comment>
<gene>
    <name evidence="1" type="ORF">LCGC14_0820480</name>
</gene>